<name>A0AAD3SLN6_NEPGR</name>
<dbReference type="AlphaFoldDB" id="A0AAD3SLN6"/>
<keyword evidence="1" id="KW-0472">Membrane</keyword>
<keyword evidence="1" id="KW-1133">Transmembrane helix</keyword>
<evidence type="ECO:0000313" key="3">
    <source>
        <dbReference type="Proteomes" id="UP001279734"/>
    </source>
</evidence>
<comment type="caution">
    <text evidence="2">The sequence shown here is derived from an EMBL/GenBank/DDBJ whole genome shotgun (WGS) entry which is preliminary data.</text>
</comment>
<gene>
    <name evidence="2" type="ORF">Nepgr_015871</name>
</gene>
<feature type="transmembrane region" description="Helical" evidence="1">
    <location>
        <begin position="16"/>
        <end position="41"/>
    </location>
</feature>
<dbReference type="Proteomes" id="UP001279734">
    <property type="component" value="Unassembled WGS sequence"/>
</dbReference>
<reference evidence="2" key="1">
    <citation type="submission" date="2023-05" db="EMBL/GenBank/DDBJ databases">
        <title>Nepenthes gracilis genome sequencing.</title>
        <authorList>
            <person name="Fukushima K."/>
        </authorList>
    </citation>
    <scope>NUCLEOTIDE SEQUENCE</scope>
    <source>
        <strain evidence="2">SING2019-196</strain>
    </source>
</reference>
<accession>A0AAD3SLN6</accession>
<evidence type="ECO:0000256" key="1">
    <source>
        <dbReference type="SAM" id="Phobius"/>
    </source>
</evidence>
<protein>
    <submittedName>
        <fullName evidence="2">Uncharacterized protein</fullName>
    </submittedName>
</protein>
<sequence>MYSWALVHPCGEVEGMLSVLVCCRGFFGLLDSYVLSLFFALMERSADLNALHPVLWMTISKYEGGCIFL</sequence>
<keyword evidence="3" id="KW-1185">Reference proteome</keyword>
<proteinExistence type="predicted"/>
<organism evidence="2 3">
    <name type="scientific">Nepenthes gracilis</name>
    <name type="common">Slender pitcher plant</name>
    <dbReference type="NCBI Taxonomy" id="150966"/>
    <lineage>
        <taxon>Eukaryota</taxon>
        <taxon>Viridiplantae</taxon>
        <taxon>Streptophyta</taxon>
        <taxon>Embryophyta</taxon>
        <taxon>Tracheophyta</taxon>
        <taxon>Spermatophyta</taxon>
        <taxon>Magnoliopsida</taxon>
        <taxon>eudicotyledons</taxon>
        <taxon>Gunneridae</taxon>
        <taxon>Pentapetalae</taxon>
        <taxon>Caryophyllales</taxon>
        <taxon>Nepenthaceae</taxon>
        <taxon>Nepenthes</taxon>
    </lineage>
</organism>
<keyword evidence="1" id="KW-0812">Transmembrane</keyword>
<evidence type="ECO:0000313" key="2">
    <source>
        <dbReference type="EMBL" id="GMH14030.1"/>
    </source>
</evidence>
<dbReference type="EMBL" id="BSYO01000013">
    <property type="protein sequence ID" value="GMH14030.1"/>
    <property type="molecule type" value="Genomic_DNA"/>
</dbReference>